<evidence type="ECO:0000256" key="8">
    <source>
        <dbReference type="ARBA" id="ARBA00022723"/>
    </source>
</evidence>
<evidence type="ECO:0000256" key="6">
    <source>
        <dbReference type="ARBA" id="ARBA00016919"/>
    </source>
</evidence>
<gene>
    <name evidence="12" type="ORF">BCR15_13290</name>
</gene>
<dbReference type="PROSITE" id="PS50972">
    <property type="entry name" value="PTERIN_BINDING"/>
    <property type="match status" value="1"/>
</dbReference>
<sequence length="265" mass="28093">MGIVNVTPDSFSDGGRFLDPQLAVDHARRLLADGASIIDVGGESTRPGAARVTEADELERVIPVVRALAADGVAVSVDTMRAGVAQAAIDVGAALINDVSGGRADSDLLGVVARSRAELVVMHWRAHSSEMQGRAQYGDVVTEVLAELLEQRDAALEAGIPAERIILDPGLGFAKAWDHNWTLLRHLDRFAADGHRVLVGASRKAFLGELLGGREPRGRDAATAAVSFWCALHRVWAVRTHDVAAQADAVAVARRLLAEAPLTLT</sequence>
<evidence type="ECO:0000256" key="3">
    <source>
        <dbReference type="ARBA" id="ARBA00004763"/>
    </source>
</evidence>
<dbReference type="PANTHER" id="PTHR20941:SF1">
    <property type="entry name" value="FOLIC ACID SYNTHESIS PROTEIN FOL1"/>
    <property type="match status" value="1"/>
</dbReference>
<dbReference type="CDD" id="cd00739">
    <property type="entry name" value="DHPS"/>
    <property type="match status" value="1"/>
</dbReference>
<reference evidence="13" key="1">
    <citation type="submission" date="2016-07" db="EMBL/GenBank/DDBJ databases">
        <authorList>
            <person name="Florea S."/>
            <person name="Webb J.S."/>
            <person name="Jaromczyk J."/>
            <person name="Schardl C.L."/>
        </authorList>
    </citation>
    <scope>NUCLEOTIDE SEQUENCE [LARGE SCALE GENOMIC DNA]</scope>
    <source>
        <strain evidence="13">IPBSL-7</strain>
    </source>
</reference>
<dbReference type="Pfam" id="PF00809">
    <property type="entry name" value="Pterin_bind"/>
    <property type="match status" value="1"/>
</dbReference>
<keyword evidence="9" id="KW-0460">Magnesium</keyword>
<dbReference type="PANTHER" id="PTHR20941">
    <property type="entry name" value="FOLATE SYNTHESIS PROTEINS"/>
    <property type="match status" value="1"/>
</dbReference>
<comment type="similarity">
    <text evidence="4">Belongs to the DHPS family.</text>
</comment>
<dbReference type="Gene3D" id="3.20.20.20">
    <property type="entry name" value="Dihydropteroate synthase-like"/>
    <property type="match status" value="1"/>
</dbReference>
<dbReference type="PROSITE" id="PS00793">
    <property type="entry name" value="DHPS_2"/>
    <property type="match status" value="1"/>
</dbReference>
<comment type="caution">
    <text evidence="12">The sequence shown here is derived from an EMBL/GenBank/DDBJ whole genome shotgun (WGS) entry which is preliminary data.</text>
</comment>
<keyword evidence="8" id="KW-0479">Metal-binding</keyword>
<protein>
    <recommendedName>
        <fullName evidence="6">Dihydropteroate synthase</fullName>
        <ecNumber evidence="5">2.5.1.15</ecNumber>
    </recommendedName>
    <alternativeName>
        <fullName evidence="11">Dihydropteroate pyrophosphorylase</fullName>
    </alternativeName>
</protein>
<dbReference type="InterPro" id="IPR045031">
    <property type="entry name" value="DHP_synth-like"/>
</dbReference>
<keyword evidence="7" id="KW-0808">Transferase</keyword>
<evidence type="ECO:0000313" key="13">
    <source>
        <dbReference type="Proteomes" id="UP000093501"/>
    </source>
</evidence>
<dbReference type="GO" id="GO:0046656">
    <property type="term" value="P:folic acid biosynthetic process"/>
    <property type="evidence" value="ECO:0007669"/>
    <property type="project" value="UniProtKB-KW"/>
</dbReference>
<dbReference type="EC" id="2.5.1.15" evidence="5"/>
<evidence type="ECO:0000256" key="11">
    <source>
        <dbReference type="ARBA" id="ARBA00030193"/>
    </source>
</evidence>
<dbReference type="GO" id="GO:0005829">
    <property type="term" value="C:cytosol"/>
    <property type="evidence" value="ECO:0007669"/>
    <property type="project" value="TreeGrafter"/>
</dbReference>
<comment type="pathway">
    <text evidence="3">Cofactor biosynthesis; tetrahydrofolate biosynthesis; 7,8-dihydrofolate from 2-amino-4-hydroxy-6-hydroxymethyl-7,8-dihydropteridine diphosphate and 4-aminobenzoate: step 1/2.</text>
</comment>
<keyword evidence="13" id="KW-1185">Reference proteome</keyword>
<evidence type="ECO:0000256" key="1">
    <source>
        <dbReference type="ARBA" id="ARBA00000012"/>
    </source>
</evidence>
<evidence type="ECO:0000256" key="9">
    <source>
        <dbReference type="ARBA" id="ARBA00022842"/>
    </source>
</evidence>
<dbReference type="AlphaFoldDB" id="A0A1C0AR34"/>
<evidence type="ECO:0000256" key="5">
    <source>
        <dbReference type="ARBA" id="ARBA00012458"/>
    </source>
</evidence>
<dbReference type="Proteomes" id="UP000093501">
    <property type="component" value="Unassembled WGS sequence"/>
</dbReference>
<dbReference type="FunFam" id="3.20.20.20:FF:000006">
    <property type="entry name" value="Dihydropteroate synthase"/>
    <property type="match status" value="1"/>
</dbReference>
<organism evidence="12 13">
    <name type="scientific">Tessaracoccus lapidicaptus</name>
    <dbReference type="NCBI Taxonomy" id="1427523"/>
    <lineage>
        <taxon>Bacteria</taxon>
        <taxon>Bacillati</taxon>
        <taxon>Actinomycetota</taxon>
        <taxon>Actinomycetes</taxon>
        <taxon>Propionibacteriales</taxon>
        <taxon>Propionibacteriaceae</taxon>
        <taxon>Tessaracoccus</taxon>
    </lineage>
</organism>
<evidence type="ECO:0000256" key="7">
    <source>
        <dbReference type="ARBA" id="ARBA00022679"/>
    </source>
</evidence>
<dbReference type="GO" id="GO:0046654">
    <property type="term" value="P:tetrahydrofolate biosynthetic process"/>
    <property type="evidence" value="ECO:0007669"/>
    <property type="project" value="TreeGrafter"/>
</dbReference>
<keyword evidence="10" id="KW-0289">Folate biosynthesis</keyword>
<evidence type="ECO:0000256" key="4">
    <source>
        <dbReference type="ARBA" id="ARBA00009503"/>
    </source>
</evidence>
<evidence type="ECO:0000313" key="12">
    <source>
        <dbReference type="EMBL" id="OCL36829.1"/>
    </source>
</evidence>
<dbReference type="NCBIfam" id="TIGR01496">
    <property type="entry name" value="DHPS"/>
    <property type="match status" value="1"/>
</dbReference>
<comment type="cofactor">
    <cofactor evidence="2">
        <name>Mg(2+)</name>
        <dbReference type="ChEBI" id="CHEBI:18420"/>
    </cofactor>
</comment>
<name>A0A1C0AR34_9ACTN</name>
<dbReference type="InterPro" id="IPR011005">
    <property type="entry name" value="Dihydropteroate_synth-like_sf"/>
</dbReference>
<evidence type="ECO:0000256" key="2">
    <source>
        <dbReference type="ARBA" id="ARBA00001946"/>
    </source>
</evidence>
<dbReference type="GO" id="GO:0046872">
    <property type="term" value="F:metal ion binding"/>
    <property type="evidence" value="ECO:0007669"/>
    <property type="project" value="UniProtKB-KW"/>
</dbReference>
<accession>A0A1C0AR34</accession>
<dbReference type="InterPro" id="IPR006390">
    <property type="entry name" value="DHP_synth_dom"/>
</dbReference>
<dbReference type="RefSeq" id="WP_068750217.1">
    <property type="nucleotide sequence ID" value="NZ_LR214441.1"/>
</dbReference>
<dbReference type="SUPFAM" id="SSF51717">
    <property type="entry name" value="Dihydropteroate synthetase-like"/>
    <property type="match status" value="1"/>
</dbReference>
<comment type="catalytic activity">
    <reaction evidence="1">
        <text>(7,8-dihydropterin-6-yl)methyl diphosphate + 4-aminobenzoate = 7,8-dihydropteroate + diphosphate</text>
        <dbReference type="Rhea" id="RHEA:19949"/>
        <dbReference type="ChEBI" id="CHEBI:17836"/>
        <dbReference type="ChEBI" id="CHEBI:17839"/>
        <dbReference type="ChEBI" id="CHEBI:33019"/>
        <dbReference type="ChEBI" id="CHEBI:72950"/>
        <dbReference type="EC" id="2.5.1.15"/>
    </reaction>
</comment>
<proteinExistence type="inferred from homology"/>
<dbReference type="GO" id="GO:0004156">
    <property type="term" value="F:dihydropteroate synthase activity"/>
    <property type="evidence" value="ECO:0007669"/>
    <property type="project" value="UniProtKB-EC"/>
</dbReference>
<dbReference type="InterPro" id="IPR000489">
    <property type="entry name" value="Pterin-binding_dom"/>
</dbReference>
<dbReference type="EMBL" id="MBQD01000006">
    <property type="protein sequence ID" value="OCL36829.1"/>
    <property type="molecule type" value="Genomic_DNA"/>
</dbReference>
<evidence type="ECO:0000256" key="10">
    <source>
        <dbReference type="ARBA" id="ARBA00022909"/>
    </source>
</evidence>